<keyword evidence="13" id="KW-0998">Cell outer membrane</keyword>
<accession>A0A8J7QCI2</accession>
<organism evidence="17 18">
    <name type="scientific">Acanthopleuribacter pedis</name>
    <dbReference type="NCBI Taxonomy" id="442870"/>
    <lineage>
        <taxon>Bacteria</taxon>
        <taxon>Pseudomonadati</taxon>
        <taxon>Acidobacteriota</taxon>
        <taxon>Holophagae</taxon>
        <taxon>Acanthopleuribacterales</taxon>
        <taxon>Acanthopleuribacteraceae</taxon>
        <taxon>Acanthopleuribacter</taxon>
    </lineage>
</organism>
<dbReference type="Pfam" id="PF22461">
    <property type="entry name" value="SLBB_2"/>
    <property type="match status" value="2"/>
</dbReference>
<evidence type="ECO:0000256" key="7">
    <source>
        <dbReference type="ARBA" id="ARBA00022729"/>
    </source>
</evidence>
<keyword evidence="6" id="KW-0812">Transmembrane</keyword>
<protein>
    <submittedName>
        <fullName evidence="17">Polysaccharide export protein</fullName>
    </submittedName>
</protein>
<keyword evidence="3" id="KW-0813">Transport</keyword>
<gene>
    <name evidence="17" type="ORF">J3U88_01065</name>
</gene>
<feature type="domain" description="Polysaccharide export protein N-terminal" evidence="15">
    <location>
        <begin position="18"/>
        <end position="90"/>
    </location>
</feature>
<comment type="caution">
    <text evidence="17">The sequence shown here is derived from an EMBL/GenBank/DDBJ whole genome shotgun (WGS) entry which is preliminary data.</text>
</comment>
<dbReference type="GO" id="GO:0046930">
    <property type="term" value="C:pore complex"/>
    <property type="evidence" value="ECO:0007669"/>
    <property type="project" value="UniProtKB-KW"/>
</dbReference>
<dbReference type="PANTHER" id="PTHR33619:SF3">
    <property type="entry name" value="POLYSACCHARIDE EXPORT PROTEIN GFCE-RELATED"/>
    <property type="match status" value="1"/>
</dbReference>
<evidence type="ECO:0000313" key="17">
    <source>
        <dbReference type="EMBL" id="MBO1317030.1"/>
    </source>
</evidence>
<dbReference type="PANTHER" id="PTHR33619">
    <property type="entry name" value="POLYSACCHARIDE EXPORT PROTEIN GFCE-RELATED"/>
    <property type="match status" value="1"/>
</dbReference>
<evidence type="ECO:0000256" key="11">
    <source>
        <dbReference type="ARBA" id="ARBA00023136"/>
    </source>
</evidence>
<proteinExistence type="inferred from homology"/>
<dbReference type="GO" id="GO:0006811">
    <property type="term" value="P:monoatomic ion transport"/>
    <property type="evidence" value="ECO:0007669"/>
    <property type="project" value="UniProtKB-KW"/>
</dbReference>
<keyword evidence="5" id="KW-0762">Sugar transport</keyword>
<name>A0A8J7QCI2_9BACT</name>
<feature type="domain" description="SLBB" evidence="16">
    <location>
        <begin position="185"/>
        <end position="265"/>
    </location>
</feature>
<evidence type="ECO:0000256" key="6">
    <source>
        <dbReference type="ARBA" id="ARBA00022692"/>
    </source>
</evidence>
<keyword evidence="8" id="KW-0625">Polysaccharide transport</keyword>
<evidence type="ECO:0000256" key="13">
    <source>
        <dbReference type="ARBA" id="ARBA00023237"/>
    </source>
</evidence>
<dbReference type="Gene3D" id="3.30.1950.10">
    <property type="entry name" value="wza like domain"/>
    <property type="match status" value="1"/>
</dbReference>
<reference evidence="17" key="1">
    <citation type="submission" date="2021-03" db="EMBL/GenBank/DDBJ databases">
        <authorList>
            <person name="Wang G."/>
        </authorList>
    </citation>
    <scope>NUCLEOTIDE SEQUENCE</scope>
    <source>
        <strain evidence="17">KCTC 12899</strain>
    </source>
</reference>
<sequence length="266" mass="29328">MKWFATALLLVSTATLIAQEYIIGPGDLIKIFEMNYPQIEGEYRVNSLGYISLPELGRIKVKGLSIAETQEAVSNQMQKYLNNPQVLVEVSEYNYRPISVLGAVHRPGRLEGYSPNLTLVNALSQAGGVGENASDKVIVMRQTEAGLTETLEISYERLMFHAQAHLNIPLFPGDTVNIPVEKPFRVSIIGEVNKPGEMEFSRGGKVTILRVIAAAGGLTDYARRRGVLVKRQVGGKDQEFKVDIRAITNGSEQDFEMNHGDVVIVP</sequence>
<dbReference type="EMBL" id="JAFREP010000001">
    <property type="protein sequence ID" value="MBO1317030.1"/>
    <property type="molecule type" value="Genomic_DNA"/>
</dbReference>
<keyword evidence="9" id="KW-0406">Ion transport</keyword>
<keyword evidence="14" id="KW-0449">Lipoprotein</keyword>
<keyword evidence="12" id="KW-0564">Palmitate</keyword>
<evidence type="ECO:0000259" key="16">
    <source>
        <dbReference type="Pfam" id="PF22461"/>
    </source>
</evidence>
<dbReference type="InterPro" id="IPR003715">
    <property type="entry name" value="Poly_export_N"/>
</dbReference>
<evidence type="ECO:0000256" key="9">
    <source>
        <dbReference type="ARBA" id="ARBA00023065"/>
    </source>
</evidence>
<keyword evidence="18" id="KW-1185">Reference proteome</keyword>
<dbReference type="Proteomes" id="UP000664417">
    <property type="component" value="Unassembled WGS sequence"/>
</dbReference>
<evidence type="ECO:0000256" key="2">
    <source>
        <dbReference type="ARBA" id="ARBA00009450"/>
    </source>
</evidence>
<keyword evidence="4" id="KW-1134">Transmembrane beta strand</keyword>
<comment type="subcellular location">
    <subcellularLocation>
        <location evidence="1">Cell outer membrane</location>
        <topology evidence="1">Multi-pass membrane protein</topology>
    </subcellularLocation>
</comment>
<evidence type="ECO:0000256" key="4">
    <source>
        <dbReference type="ARBA" id="ARBA00022452"/>
    </source>
</evidence>
<dbReference type="GO" id="GO:0015159">
    <property type="term" value="F:polysaccharide transmembrane transporter activity"/>
    <property type="evidence" value="ECO:0007669"/>
    <property type="project" value="InterPro"/>
</dbReference>
<dbReference type="InterPro" id="IPR049712">
    <property type="entry name" value="Poly_export"/>
</dbReference>
<evidence type="ECO:0000256" key="10">
    <source>
        <dbReference type="ARBA" id="ARBA00023114"/>
    </source>
</evidence>
<evidence type="ECO:0000256" key="12">
    <source>
        <dbReference type="ARBA" id="ARBA00023139"/>
    </source>
</evidence>
<keyword evidence="7" id="KW-0732">Signal</keyword>
<dbReference type="GO" id="GO:0015288">
    <property type="term" value="F:porin activity"/>
    <property type="evidence" value="ECO:0007669"/>
    <property type="project" value="UniProtKB-KW"/>
</dbReference>
<keyword evidence="10" id="KW-0626">Porin</keyword>
<feature type="domain" description="SLBB" evidence="16">
    <location>
        <begin position="98"/>
        <end position="178"/>
    </location>
</feature>
<evidence type="ECO:0000313" key="18">
    <source>
        <dbReference type="Proteomes" id="UP000664417"/>
    </source>
</evidence>
<dbReference type="Pfam" id="PF02563">
    <property type="entry name" value="Poly_export"/>
    <property type="match status" value="1"/>
</dbReference>
<comment type="similarity">
    <text evidence="2">Belongs to the BexD/CtrA/VexA family.</text>
</comment>
<dbReference type="GO" id="GO:0009279">
    <property type="term" value="C:cell outer membrane"/>
    <property type="evidence" value="ECO:0007669"/>
    <property type="project" value="UniProtKB-SubCell"/>
</dbReference>
<evidence type="ECO:0000256" key="3">
    <source>
        <dbReference type="ARBA" id="ARBA00022448"/>
    </source>
</evidence>
<evidence type="ECO:0000256" key="5">
    <source>
        <dbReference type="ARBA" id="ARBA00022597"/>
    </source>
</evidence>
<evidence type="ECO:0000256" key="14">
    <source>
        <dbReference type="ARBA" id="ARBA00023288"/>
    </source>
</evidence>
<evidence type="ECO:0000259" key="15">
    <source>
        <dbReference type="Pfam" id="PF02563"/>
    </source>
</evidence>
<keyword evidence="11" id="KW-0472">Membrane</keyword>
<dbReference type="RefSeq" id="WP_207856266.1">
    <property type="nucleotide sequence ID" value="NZ_JAFREP010000001.1"/>
</dbReference>
<dbReference type="Gene3D" id="3.10.560.10">
    <property type="entry name" value="Outer membrane lipoprotein wza domain like"/>
    <property type="match status" value="2"/>
</dbReference>
<evidence type="ECO:0000256" key="1">
    <source>
        <dbReference type="ARBA" id="ARBA00004571"/>
    </source>
</evidence>
<evidence type="ECO:0000256" key="8">
    <source>
        <dbReference type="ARBA" id="ARBA00023047"/>
    </source>
</evidence>
<dbReference type="InterPro" id="IPR054765">
    <property type="entry name" value="SLBB_dom"/>
</dbReference>
<dbReference type="AlphaFoldDB" id="A0A8J7QCI2"/>